<evidence type="ECO:0000256" key="6">
    <source>
        <dbReference type="SAM" id="Phobius"/>
    </source>
</evidence>
<gene>
    <name evidence="8" type="ORF">METZ01_LOCUS341734</name>
</gene>
<name>A0A382QVD4_9ZZZZ</name>
<evidence type="ECO:0000256" key="4">
    <source>
        <dbReference type="ARBA" id="ARBA00022989"/>
    </source>
</evidence>
<keyword evidence="3 6" id="KW-0812">Transmembrane</keyword>
<accession>A0A382QVD4</accession>
<sequence>TLYTNVSWYYYWDREALRAADVDDLRAAIFEAENDIKFRLKNSSYSILLDNLLNDFDEQLLLAGVPLFLVVFLITGILLYYLALMAGLIVRSRSSEIAMLKSRGSTTAQIGMLGLGEGLLLGIPAVIIGPFLAMGVVRVLGNVFFSLGGGADELAGVAVTVSQGAVVLGLIGGALAVVVFTLATLAAARHGIVEARQTGARPPTASFLHRYYLDVLLLALIGLLWWQIQSRGSFLVQSVGSQQLDIDYSLLLGPVLGLFAVGLVIMRVFPWCAMLLSRLAGPIAPSWLVHSLRHVARDPMVPGILIVLLILATALGVIGSAFSSTLER</sequence>
<dbReference type="GO" id="GO:0005886">
    <property type="term" value="C:plasma membrane"/>
    <property type="evidence" value="ECO:0007669"/>
    <property type="project" value="UniProtKB-SubCell"/>
</dbReference>
<evidence type="ECO:0000256" key="1">
    <source>
        <dbReference type="ARBA" id="ARBA00004651"/>
    </source>
</evidence>
<reference evidence="8" key="1">
    <citation type="submission" date="2018-05" db="EMBL/GenBank/DDBJ databases">
        <authorList>
            <person name="Lanie J.A."/>
            <person name="Ng W.-L."/>
            <person name="Kazmierczak K.M."/>
            <person name="Andrzejewski T.M."/>
            <person name="Davidsen T.M."/>
            <person name="Wayne K.J."/>
            <person name="Tettelin H."/>
            <person name="Glass J.I."/>
            <person name="Rusch D."/>
            <person name="Podicherti R."/>
            <person name="Tsui H.-C.T."/>
            <person name="Winkler M.E."/>
        </authorList>
    </citation>
    <scope>NUCLEOTIDE SEQUENCE</scope>
</reference>
<keyword evidence="5 6" id="KW-0472">Membrane</keyword>
<feature type="transmembrane region" description="Helical" evidence="6">
    <location>
        <begin position="300"/>
        <end position="322"/>
    </location>
</feature>
<evidence type="ECO:0000256" key="2">
    <source>
        <dbReference type="ARBA" id="ARBA00022475"/>
    </source>
</evidence>
<evidence type="ECO:0000256" key="5">
    <source>
        <dbReference type="ARBA" id="ARBA00023136"/>
    </source>
</evidence>
<comment type="subcellular location">
    <subcellularLocation>
        <location evidence="1">Cell membrane</location>
        <topology evidence="1">Multi-pass membrane protein</topology>
    </subcellularLocation>
</comment>
<feature type="domain" description="ABC3 transporter permease C-terminal" evidence="7">
    <location>
        <begin position="69"/>
        <end position="188"/>
    </location>
</feature>
<feature type="transmembrane region" description="Helical" evidence="6">
    <location>
        <begin position="208"/>
        <end position="228"/>
    </location>
</feature>
<organism evidence="8">
    <name type="scientific">marine metagenome</name>
    <dbReference type="NCBI Taxonomy" id="408172"/>
    <lineage>
        <taxon>unclassified sequences</taxon>
        <taxon>metagenomes</taxon>
        <taxon>ecological metagenomes</taxon>
    </lineage>
</organism>
<evidence type="ECO:0000259" key="7">
    <source>
        <dbReference type="Pfam" id="PF02687"/>
    </source>
</evidence>
<feature type="transmembrane region" description="Helical" evidence="6">
    <location>
        <begin position="154"/>
        <end position="187"/>
    </location>
</feature>
<dbReference type="EMBL" id="UINC01116852">
    <property type="protein sequence ID" value="SVC88880.1"/>
    <property type="molecule type" value="Genomic_DNA"/>
</dbReference>
<keyword evidence="2" id="KW-1003">Cell membrane</keyword>
<dbReference type="AlphaFoldDB" id="A0A382QVD4"/>
<keyword evidence="4 6" id="KW-1133">Transmembrane helix</keyword>
<feature type="non-terminal residue" evidence="8">
    <location>
        <position position="328"/>
    </location>
</feature>
<feature type="transmembrane region" description="Helical" evidence="6">
    <location>
        <begin position="60"/>
        <end position="90"/>
    </location>
</feature>
<protein>
    <recommendedName>
        <fullName evidence="7">ABC3 transporter permease C-terminal domain-containing protein</fullName>
    </recommendedName>
</protein>
<proteinExistence type="predicted"/>
<dbReference type="InterPro" id="IPR003838">
    <property type="entry name" value="ABC3_permease_C"/>
</dbReference>
<evidence type="ECO:0000256" key="3">
    <source>
        <dbReference type="ARBA" id="ARBA00022692"/>
    </source>
</evidence>
<evidence type="ECO:0000313" key="8">
    <source>
        <dbReference type="EMBL" id="SVC88880.1"/>
    </source>
</evidence>
<feature type="non-terminal residue" evidence="8">
    <location>
        <position position="1"/>
    </location>
</feature>
<feature type="transmembrane region" description="Helical" evidence="6">
    <location>
        <begin position="248"/>
        <end position="269"/>
    </location>
</feature>
<dbReference type="Pfam" id="PF02687">
    <property type="entry name" value="FtsX"/>
    <property type="match status" value="1"/>
</dbReference>
<feature type="transmembrane region" description="Helical" evidence="6">
    <location>
        <begin position="110"/>
        <end position="134"/>
    </location>
</feature>